<name>A0A813ARL5_9DINO</name>
<proteinExistence type="predicted"/>
<accession>A0A813ARL5</accession>
<dbReference type="OrthoDB" id="10256774at2759"/>
<reference evidence="2" key="1">
    <citation type="submission" date="2021-02" db="EMBL/GenBank/DDBJ databases">
        <authorList>
            <person name="Dougan E. K."/>
            <person name="Rhodes N."/>
            <person name="Thang M."/>
            <person name="Chan C."/>
        </authorList>
    </citation>
    <scope>NUCLEOTIDE SEQUENCE</scope>
</reference>
<evidence type="ECO:0000313" key="2">
    <source>
        <dbReference type="EMBL" id="CAE7878570.1"/>
    </source>
</evidence>
<protein>
    <submittedName>
        <fullName evidence="2">Uncharacterized protein</fullName>
    </submittedName>
</protein>
<organism evidence="2 3">
    <name type="scientific">Symbiodinium necroappetens</name>
    <dbReference type="NCBI Taxonomy" id="1628268"/>
    <lineage>
        <taxon>Eukaryota</taxon>
        <taxon>Sar</taxon>
        <taxon>Alveolata</taxon>
        <taxon>Dinophyceae</taxon>
        <taxon>Suessiales</taxon>
        <taxon>Symbiodiniaceae</taxon>
        <taxon>Symbiodinium</taxon>
    </lineage>
</organism>
<keyword evidence="3" id="KW-1185">Reference proteome</keyword>
<comment type="caution">
    <text evidence="2">The sequence shown here is derived from an EMBL/GenBank/DDBJ whole genome shotgun (WGS) entry which is preliminary data.</text>
</comment>
<feature type="region of interest" description="Disordered" evidence="1">
    <location>
        <begin position="21"/>
        <end position="85"/>
    </location>
</feature>
<evidence type="ECO:0000256" key="1">
    <source>
        <dbReference type="SAM" id="MobiDB-lite"/>
    </source>
</evidence>
<dbReference type="AlphaFoldDB" id="A0A813ARL5"/>
<gene>
    <name evidence="2" type="ORF">SNEC2469_LOCUS28744</name>
</gene>
<dbReference type="EMBL" id="CAJNJA010063142">
    <property type="protein sequence ID" value="CAE7878570.1"/>
    <property type="molecule type" value="Genomic_DNA"/>
</dbReference>
<sequence>MDGARAATPPSERFEYRLTALAPPTSASGDPLGPSSRHLPPPIAAPDQLAPVQRPRARSASPAPGGAICEEEETARSRSPVPPPGVVAAWRGLMISSCL</sequence>
<dbReference type="Proteomes" id="UP000601435">
    <property type="component" value="Unassembled WGS sequence"/>
</dbReference>
<evidence type="ECO:0000313" key="3">
    <source>
        <dbReference type="Proteomes" id="UP000601435"/>
    </source>
</evidence>